<evidence type="ECO:0000256" key="1">
    <source>
        <dbReference type="ARBA" id="ARBA00004123"/>
    </source>
</evidence>
<dbReference type="Gene3D" id="1.10.287.370">
    <property type="match status" value="1"/>
</dbReference>
<feature type="region of interest" description="Disordered" evidence="5">
    <location>
        <begin position="130"/>
        <end position="155"/>
    </location>
</feature>
<dbReference type="EMBL" id="JARBJD010000002">
    <property type="protein sequence ID" value="KAK2964468.1"/>
    <property type="molecule type" value="Genomic_DNA"/>
</dbReference>
<organism evidence="6 7">
    <name type="scientific">Blattamonas nauphoetae</name>
    <dbReference type="NCBI Taxonomy" id="2049346"/>
    <lineage>
        <taxon>Eukaryota</taxon>
        <taxon>Metamonada</taxon>
        <taxon>Preaxostyla</taxon>
        <taxon>Oxymonadida</taxon>
        <taxon>Blattamonas</taxon>
    </lineage>
</organism>
<reference evidence="6 7" key="1">
    <citation type="journal article" date="2022" name="bioRxiv">
        <title>Genomics of Preaxostyla Flagellates Illuminates Evolutionary Transitions and the Path Towards Mitochondrial Loss.</title>
        <authorList>
            <person name="Novak L.V.F."/>
            <person name="Treitli S.C."/>
            <person name="Pyrih J."/>
            <person name="Halakuc P."/>
            <person name="Pipaliya S.V."/>
            <person name="Vacek V."/>
            <person name="Brzon O."/>
            <person name="Soukal P."/>
            <person name="Eme L."/>
            <person name="Dacks J.B."/>
            <person name="Karnkowska A."/>
            <person name="Elias M."/>
            <person name="Hampl V."/>
        </authorList>
    </citation>
    <scope>NUCLEOTIDE SEQUENCE [LARGE SCALE GENOMIC DNA]</scope>
    <source>
        <strain evidence="6">NAU3</strain>
        <tissue evidence="6">Gut</tissue>
    </source>
</reference>
<gene>
    <name evidence="6" type="ORF">BLNAU_384</name>
</gene>
<sequence>MNLQSDIGKYQELHTVLTNMMSTTKVQTFIPLGSKAFVPGVLKHTNEIKVYIGCDLYVLKTAKGALDVVQRRMDKLQLSINEEKQTLETMRLNMKQTLSTIKTALPSDSHQPQTHIDPAGFLQIEEFEDTESNHQKNQQTPIPTQSPPSAPFTEQEKVELNQLLAKYEALEKDESNQRIPKPTTQKQPHQGQQHIQDGSSTSSVEMSASSNTTQHQSHTPLPSIPPSTQTKTLDVDPPTSSVRPKTVAQPPHNAAFSGLVIEHDDSDDD</sequence>
<dbReference type="PANTHER" id="PTHR15111">
    <property type="entry name" value="RNA POLYMERASE II SUBUNIT 5-MEDIATING PROTEIN NNX3"/>
    <property type="match status" value="1"/>
</dbReference>
<feature type="compositionally biased region" description="Polar residues" evidence="5">
    <location>
        <begin position="214"/>
        <end position="243"/>
    </location>
</feature>
<dbReference type="InterPro" id="IPR004127">
    <property type="entry name" value="Prefoldin_subunit_alpha"/>
</dbReference>
<proteinExistence type="inferred from homology"/>
<keyword evidence="4" id="KW-0175">Coiled coil</keyword>
<comment type="subcellular location">
    <subcellularLocation>
        <location evidence="1">Nucleus</location>
    </subcellularLocation>
</comment>
<dbReference type="Proteomes" id="UP001281761">
    <property type="component" value="Unassembled WGS sequence"/>
</dbReference>
<evidence type="ECO:0000256" key="5">
    <source>
        <dbReference type="SAM" id="MobiDB-lite"/>
    </source>
</evidence>
<keyword evidence="2" id="KW-0539">Nucleus</keyword>
<evidence type="ECO:0000256" key="3">
    <source>
        <dbReference type="ARBA" id="ARBA00038295"/>
    </source>
</evidence>
<evidence type="ECO:0000256" key="2">
    <source>
        <dbReference type="ARBA" id="ARBA00023242"/>
    </source>
</evidence>
<feature type="region of interest" description="Disordered" evidence="5">
    <location>
        <begin position="172"/>
        <end position="269"/>
    </location>
</feature>
<dbReference type="SUPFAM" id="SSF46579">
    <property type="entry name" value="Prefoldin"/>
    <property type="match status" value="1"/>
</dbReference>
<dbReference type="PANTHER" id="PTHR15111:SF0">
    <property type="entry name" value="UNCONVENTIONAL PREFOLDIN RPB5 INTERACTOR 1"/>
    <property type="match status" value="1"/>
</dbReference>
<keyword evidence="7" id="KW-1185">Reference proteome</keyword>
<accession>A0ABQ9YL33</accession>
<name>A0ABQ9YL33_9EUKA</name>
<comment type="similarity">
    <text evidence="3">Belongs to the RNA polymerase II subunit 5-mediating protein family.</text>
</comment>
<protein>
    <submittedName>
        <fullName evidence="6">Uncharacterized protein</fullName>
    </submittedName>
</protein>
<feature type="coiled-coil region" evidence="4">
    <location>
        <begin position="66"/>
        <end position="93"/>
    </location>
</feature>
<evidence type="ECO:0000313" key="7">
    <source>
        <dbReference type="Proteomes" id="UP001281761"/>
    </source>
</evidence>
<dbReference type="InterPro" id="IPR052255">
    <property type="entry name" value="RNA_pol_II_subunit5-mediator"/>
</dbReference>
<evidence type="ECO:0000256" key="4">
    <source>
        <dbReference type="SAM" id="Coils"/>
    </source>
</evidence>
<dbReference type="Pfam" id="PF02996">
    <property type="entry name" value="Prefoldin"/>
    <property type="match status" value="1"/>
</dbReference>
<comment type="caution">
    <text evidence="6">The sequence shown here is derived from an EMBL/GenBank/DDBJ whole genome shotgun (WGS) entry which is preliminary data.</text>
</comment>
<feature type="compositionally biased region" description="Low complexity" evidence="5">
    <location>
        <begin position="179"/>
        <end position="213"/>
    </location>
</feature>
<evidence type="ECO:0000313" key="6">
    <source>
        <dbReference type="EMBL" id="KAK2964468.1"/>
    </source>
</evidence>
<dbReference type="InterPro" id="IPR009053">
    <property type="entry name" value="Prefoldin"/>
</dbReference>